<accession>A0A6G0ZGB2</accession>
<gene>
    <name evidence="1" type="ORF">FWK35_00008675</name>
</gene>
<dbReference type="AlphaFoldDB" id="A0A6G0ZGB2"/>
<dbReference type="OrthoDB" id="6334211at2759"/>
<evidence type="ECO:0000313" key="2">
    <source>
        <dbReference type="Proteomes" id="UP000478052"/>
    </source>
</evidence>
<keyword evidence="2" id="KW-1185">Reference proteome</keyword>
<protein>
    <submittedName>
        <fullName evidence="1">Ciliogenesis-associated TTC17-interacting protein</fullName>
    </submittedName>
</protein>
<dbReference type="Proteomes" id="UP000478052">
    <property type="component" value="Unassembled WGS sequence"/>
</dbReference>
<dbReference type="EMBL" id="VUJU01000525">
    <property type="protein sequence ID" value="KAF0769838.1"/>
    <property type="molecule type" value="Genomic_DNA"/>
</dbReference>
<comment type="caution">
    <text evidence="1">The sequence shown here is derived from an EMBL/GenBank/DDBJ whole genome shotgun (WGS) entry which is preliminary data.</text>
</comment>
<reference evidence="1 2" key="1">
    <citation type="submission" date="2019-08" db="EMBL/GenBank/DDBJ databases">
        <title>Whole genome of Aphis craccivora.</title>
        <authorList>
            <person name="Voronova N.V."/>
            <person name="Shulinski R.S."/>
            <person name="Bandarenka Y.V."/>
            <person name="Zhorov D.G."/>
            <person name="Warner D."/>
        </authorList>
    </citation>
    <scope>NUCLEOTIDE SEQUENCE [LARGE SCALE GENOMIC DNA]</scope>
    <source>
        <strain evidence="1">180601</strain>
        <tissue evidence="1">Whole Body</tissue>
    </source>
</reference>
<sequence length="377" mass="43629">MNIYKIYASDLVSYAKNEEQILNLKNASAEDNYSIFDNEGISKLCFNETLTILNEKEEEVGEFVGKIRKSHLNTNPSTLMINLNSTNISEHGKEIGLSVITTTTVNFLSYEEKWSQWQSEESEMTHKTVQIYTDLNNNELIDQTKNIKLKQVKNLLTEGMNYAFLRYLAIIGFEGIIKNKKAVTINGTLCKTIYVRIIPTYLCTIGIGTTVQGTFINIFECSLKDNYKINEMSIPVVIIKRILQLGKSFKTPIIHMTTILTRLGYILQHSWGKKFDKKLKINKSMRITEDGFVHNNTMLHLKNNWEQDVRFKSMYLDKVSEMKMKYNTYIKNHSDVKDMIIDYVKTILLAKPDDVLQFSIDHFKQHDNNLSHKNSSD</sequence>
<proteinExistence type="predicted"/>
<dbReference type="SUPFAM" id="SSF47391">
    <property type="entry name" value="Dimerization-anchoring domain of cAMP-dependent PK regulatory subunit"/>
    <property type="match status" value="1"/>
</dbReference>
<name>A0A6G0ZGB2_APHCR</name>
<organism evidence="1 2">
    <name type="scientific">Aphis craccivora</name>
    <name type="common">Cowpea aphid</name>
    <dbReference type="NCBI Taxonomy" id="307492"/>
    <lineage>
        <taxon>Eukaryota</taxon>
        <taxon>Metazoa</taxon>
        <taxon>Ecdysozoa</taxon>
        <taxon>Arthropoda</taxon>
        <taxon>Hexapoda</taxon>
        <taxon>Insecta</taxon>
        <taxon>Pterygota</taxon>
        <taxon>Neoptera</taxon>
        <taxon>Paraneoptera</taxon>
        <taxon>Hemiptera</taxon>
        <taxon>Sternorrhyncha</taxon>
        <taxon>Aphidomorpha</taxon>
        <taxon>Aphidoidea</taxon>
        <taxon>Aphididae</taxon>
        <taxon>Aphidini</taxon>
        <taxon>Aphis</taxon>
        <taxon>Aphis</taxon>
    </lineage>
</organism>
<evidence type="ECO:0000313" key="1">
    <source>
        <dbReference type="EMBL" id="KAF0769838.1"/>
    </source>
</evidence>